<name>A0AAV2A575_9ARAC</name>
<reference evidence="1 2" key="1">
    <citation type="submission" date="2024-04" db="EMBL/GenBank/DDBJ databases">
        <authorList>
            <person name="Rising A."/>
            <person name="Reimegard J."/>
            <person name="Sonavane S."/>
            <person name="Akerstrom W."/>
            <person name="Nylinder S."/>
            <person name="Hedman E."/>
            <person name="Kallberg Y."/>
        </authorList>
    </citation>
    <scope>NUCLEOTIDE SEQUENCE [LARGE SCALE GENOMIC DNA]</scope>
</reference>
<gene>
    <name evidence="1" type="ORF">LARSCL_LOCUS10197</name>
</gene>
<evidence type="ECO:0000313" key="2">
    <source>
        <dbReference type="Proteomes" id="UP001497382"/>
    </source>
</evidence>
<dbReference type="Proteomes" id="UP001497382">
    <property type="component" value="Unassembled WGS sequence"/>
</dbReference>
<accession>A0AAV2A575</accession>
<protein>
    <submittedName>
        <fullName evidence="1">Uncharacterized protein</fullName>
    </submittedName>
</protein>
<comment type="caution">
    <text evidence="1">The sequence shown here is derived from an EMBL/GenBank/DDBJ whole genome shotgun (WGS) entry which is preliminary data.</text>
</comment>
<dbReference type="EMBL" id="CAXIEN010000119">
    <property type="protein sequence ID" value="CAL1279176.1"/>
    <property type="molecule type" value="Genomic_DNA"/>
</dbReference>
<sequence length="76" mass="8226">MTFISVYQDTLTKKRRLHGILVNDSKQGNCLNMFASDKIPLESVAAAKASSPTFYCSSLIQAVAGMHVFGGFEADP</sequence>
<keyword evidence="2" id="KW-1185">Reference proteome</keyword>
<proteinExistence type="predicted"/>
<evidence type="ECO:0000313" key="1">
    <source>
        <dbReference type="EMBL" id="CAL1279176.1"/>
    </source>
</evidence>
<organism evidence="1 2">
    <name type="scientific">Larinioides sclopetarius</name>
    <dbReference type="NCBI Taxonomy" id="280406"/>
    <lineage>
        <taxon>Eukaryota</taxon>
        <taxon>Metazoa</taxon>
        <taxon>Ecdysozoa</taxon>
        <taxon>Arthropoda</taxon>
        <taxon>Chelicerata</taxon>
        <taxon>Arachnida</taxon>
        <taxon>Araneae</taxon>
        <taxon>Araneomorphae</taxon>
        <taxon>Entelegynae</taxon>
        <taxon>Araneoidea</taxon>
        <taxon>Araneidae</taxon>
        <taxon>Larinioides</taxon>
    </lineage>
</organism>
<dbReference type="AlphaFoldDB" id="A0AAV2A575"/>